<feature type="transmembrane region" description="Helical" evidence="2">
    <location>
        <begin position="235"/>
        <end position="253"/>
    </location>
</feature>
<sequence length="799" mass="90706">MTSVEWYNTANVDDDQKLGAKKRQLMIGSLLFLTSFFLAQSVVFEAAVPFSVPFWAIIRTKYKEYAKYVLCGGLIGCFFLGFGQVFILALQIVMYECIMRFRYWQLPQSIAVSLAVLFVQIMWQGIMYQGLPPVLVQFYVGCEAALALIMTLFMQVLFVNSYEWFTSHWTYEKLGSGLVVFAAMLTGMQAIVISYFSLPIFLLQLLICFGALVGSVPLATVIGAVLGTLIGVAKLSFSGMLSVATLTGLCAGMGARAGRFGVAISSILPSVFFLFYDATLPLDSVYFTSIAIGSIVFLTIPQKYSDKVRDKLFPQREEVLLARQNWLTEHVTYKLEHFQHFVQFMKELVFERFMTVPIEEAKEISPLNTCLSCFRYDRCWGAQNNGMDKLMTDWFHMKGVGKESALHRVEEQLRLKCVKSTKIFEELETELYRERINGQYFHGKKMIALQLRDMSNHLSQLIAEMKEEAISFVSVEKDITQRLKDAHIECFQLDVISNKPGARKIVCALAPARVNWEEDTTVAERMILPILYDIFEEPFEIEKVVACDVPFRHIQVSFRSAISFEVEYDIYSMSKDATLYSGDSHALFQLHPGLFAILLSDGMGQSKEAQHESRKLIHLMRECLNYNMNPETAMHTLHYVMSLKQQNDMYATLDFALVDLQHGDLWSWKAGGMSTYILRGKEVLKVESNAAPVGFLSISAVEAEKRKLKAGDVILMHSDGLFSSVDDWDEQEETFLAYAQQVAGTTKSIQEKLTTIMQSFQSFYNIDDDCTVLMLEVTHVVPTWAVFRPVQHSMSKATK</sequence>
<dbReference type="PANTHER" id="PTHR43156:SF2">
    <property type="entry name" value="STAGE II SPORULATION PROTEIN E"/>
    <property type="match status" value="1"/>
</dbReference>
<dbReference type="PANTHER" id="PTHR43156">
    <property type="entry name" value="STAGE II SPORULATION PROTEIN E-RELATED"/>
    <property type="match status" value="1"/>
</dbReference>
<accession>A0ABV3W4E5</accession>
<dbReference type="SUPFAM" id="SSF81606">
    <property type="entry name" value="PP2C-like"/>
    <property type="match status" value="1"/>
</dbReference>
<proteinExistence type="predicted"/>
<dbReference type="SMART" id="SM00331">
    <property type="entry name" value="PP2C_SIG"/>
    <property type="match status" value="1"/>
</dbReference>
<dbReference type="InterPro" id="IPR045768">
    <property type="entry name" value="SpoIIE_N"/>
</dbReference>
<dbReference type="InterPro" id="IPR036457">
    <property type="entry name" value="PPM-type-like_dom_sf"/>
</dbReference>
<feature type="transmembrane region" description="Helical" evidence="2">
    <location>
        <begin position="138"/>
        <end position="158"/>
    </location>
</feature>
<feature type="transmembrane region" description="Helical" evidence="2">
    <location>
        <begin position="205"/>
        <end position="229"/>
    </location>
</feature>
<dbReference type="Pfam" id="PF19732">
    <property type="entry name" value="SpoIIE_N"/>
    <property type="match status" value="1"/>
</dbReference>
<dbReference type="InterPro" id="IPR052016">
    <property type="entry name" value="Bact_Sigma-Reg"/>
</dbReference>
<dbReference type="EMBL" id="JBFRHK010000023">
    <property type="protein sequence ID" value="MEX3748069.1"/>
    <property type="molecule type" value="Genomic_DNA"/>
</dbReference>
<feature type="transmembrane region" description="Helical" evidence="2">
    <location>
        <begin position="68"/>
        <end position="94"/>
    </location>
</feature>
<dbReference type="InterPro" id="IPR001932">
    <property type="entry name" value="PPM-type_phosphatase-like_dom"/>
</dbReference>
<keyword evidence="2" id="KW-0472">Membrane</keyword>
<evidence type="ECO:0000313" key="5">
    <source>
        <dbReference type="Proteomes" id="UP001558534"/>
    </source>
</evidence>
<feature type="domain" description="PPM-type phosphatase" evidence="3">
    <location>
        <begin position="565"/>
        <end position="777"/>
    </location>
</feature>
<dbReference type="Pfam" id="PF07228">
    <property type="entry name" value="SpoIIE"/>
    <property type="match status" value="1"/>
</dbReference>
<feature type="transmembrane region" description="Helical" evidence="2">
    <location>
        <begin position="30"/>
        <end position="56"/>
    </location>
</feature>
<comment type="caution">
    <text evidence="4">The sequence shown here is derived from an EMBL/GenBank/DDBJ whole genome shotgun (WGS) entry which is preliminary data.</text>
</comment>
<dbReference type="Gene3D" id="3.60.40.10">
    <property type="entry name" value="PPM-type phosphatase domain"/>
    <property type="match status" value="1"/>
</dbReference>
<evidence type="ECO:0000259" key="3">
    <source>
        <dbReference type="SMART" id="SM00331"/>
    </source>
</evidence>
<protein>
    <submittedName>
        <fullName evidence="4">SpoIIE family protein phosphatase</fullName>
    </submittedName>
</protein>
<evidence type="ECO:0000256" key="2">
    <source>
        <dbReference type="SAM" id="Phobius"/>
    </source>
</evidence>
<keyword evidence="5" id="KW-1185">Reference proteome</keyword>
<dbReference type="Proteomes" id="UP001558534">
    <property type="component" value="Unassembled WGS sequence"/>
</dbReference>
<feature type="transmembrane region" description="Helical" evidence="2">
    <location>
        <begin position="106"/>
        <end position="126"/>
    </location>
</feature>
<evidence type="ECO:0000256" key="1">
    <source>
        <dbReference type="ARBA" id="ARBA00022801"/>
    </source>
</evidence>
<keyword evidence="2" id="KW-0812">Transmembrane</keyword>
<name>A0ABV3W4E5_9BACI</name>
<keyword evidence="1" id="KW-0378">Hydrolase</keyword>
<reference evidence="4 5" key="1">
    <citation type="submission" date="2024-07" db="EMBL/GenBank/DDBJ databases">
        <title>Characterization of a bacterium isolated from hydrolysated instant sea cucumber by whole-genome sequencing and metabolomics.</title>
        <authorList>
            <person name="Luo X."/>
            <person name="Zhang Z."/>
            <person name="Zheng Z."/>
            <person name="Zhang W."/>
            <person name="Ming T."/>
            <person name="Jiao L."/>
            <person name="Su X."/>
            <person name="Kong F."/>
            <person name="Xu J."/>
        </authorList>
    </citation>
    <scope>NUCLEOTIDE SEQUENCE [LARGE SCALE GENOMIC DNA]</scope>
    <source>
        <strain evidence="4 5">XL-2024</strain>
    </source>
</reference>
<feature type="transmembrane region" description="Helical" evidence="2">
    <location>
        <begin position="178"/>
        <end position="198"/>
    </location>
</feature>
<evidence type="ECO:0000313" key="4">
    <source>
        <dbReference type="EMBL" id="MEX3748069.1"/>
    </source>
</evidence>
<keyword evidence="2" id="KW-1133">Transmembrane helix</keyword>
<dbReference type="RefSeq" id="WP_368638489.1">
    <property type="nucleotide sequence ID" value="NZ_JBFRHK010000023.1"/>
</dbReference>
<gene>
    <name evidence="4" type="ORF">AB1300_23610</name>
</gene>
<organism evidence="4 5">
    <name type="scientific">Lysinibacillus xylanilyticus</name>
    <dbReference type="NCBI Taxonomy" id="582475"/>
    <lineage>
        <taxon>Bacteria</taxon>
        <taxon>Bacillati</taxon>
        <taxon>Bacillota</taxon>
        <taxon>Bacilli</taxon>
        <taxon>Bacillales</taxon>
        <taxon>Bacillaceae</taxon>
        <taxon>Lysinibacillus</taxon>
    </lineage>
</organism>